<dbReference type="EMBL" id="JACHDB010000001">
    <property type="protein sequence ID" value="MBB5434482.1"/>
    <property type="molecule type" value="Genomic_DNA"/>
</dbReference>
<reference evidence="3 4" key="1">
    <citation type="submission" date="2020-08" db="EMBL/GenBank/DDBJ databases">
        <title>Sequencing the genomes of 1000 actinobacteria strains.</title>
        <authorList>
            <person name="Klenk H.-P."/>
        </authorList>
    </citation>
    <scope>NUCLEOTIDE SEQUENCE [LARGE SCALE GENOMIC DNA]</scope>
    <source>
        <strain evidence="3 4">DSM 44551</strain>
    </source>
</reference>
<dbReference type="Proteomes" id="UP000572635">
    <property type="component" value="Unassembled WGS sequence"/>
</dbReference>
<accession>A0A7W8QQ10</accession>
<dbReference type="SUPFAM" id="SSF56112">
    <property type="entry name" value="Protein kinase-like (PK-like)"/>
    <property type="match status" value="1"/>
</dbReference>
<feature type="domain" description="Aminoglycoside phosphotransferase" evidence="2">
    <location>
        <begin position="173"/>
        <end position="317"/>
    </location>
</feature>
<proteinExistence type="predicted"/>
<evidence type="ECO:0000313" key="4">
    <source>
        <dbReference type="Proteomes" id="UP000572635"/>
    </source>
</evidence>
<evidence type="ECO:0000313" key="3">
    <source>
        <dbReference type="EMBL" id="MBB5434482.1"/>
    </source>
</evidence>
<dbReference type="Pfam" id="PF01636">
    <property type="entry name" value="APH"/>
    <property type="match status" value="1"/>
</dbReference>
<dbReference type="InterPro" id="IPR002575">
    <property type="entry name" value="Aminoglycoside_PTrfase"/>
</dbReference>
<sequence length="420" mass="45665">MNGETTYLTDLAEILWPCGGLLGRGADAAPGGDPGRPGPDGEEPEESGSAVRAYLPVPSAHNPRVIVPATDRYAAARGIAAFAQRHSFREKVRTALLTTAFASGIAPLLLRDRLHVGSGRTIEHALAAALDREVVVAIHVGPPRANRKPVLLLLTPAGRAVGYAKVGVNDLTSRLVRDEIRALRRLADARLPDITVPRLLHQGEWNGRPLLVQEALPVGAQTERPTRRQLLRCVLQIAALERRPEQSLADSGYRARLEQRIDALGDRPEAPRLRAALRRLPAVRLPFGAWHGDLTRWNVAGTPRRAFVWDWERLAFDAPLGFDALHYELNECVQGGVHPGVHRWLDTGARLLCDPMVTAAGMRPQAVPTVMALYLIDLAARYLQDRQDEAGGHLAAVDDWLLPALDGLGERATAEAGLPG</sequence>
<dbReference type="InterPro" id="IPR011009">
    <property type="entry name" value="Kinase-like_dom_sf"/>
</dbReference>
<protein>
    <recommendedName>
        <fullName evidence="2">Aminoglycoside phosphotransferase domain-containing protein</fullName>
    </recommendedName>
</protein>
<organism evidence="3 4">
    <name type="scientific">Nocardiopsis composta</name>
    <dbReference type="NCBI Taxonomy" id="157465"/>
    <lineage>
        <taxon>Bacteria</taxon>
        <taxon>Bacillati</taxon>
        <taxon>Actinomycetota</taxon>
        <taxon>Actinomycetes</taxon>
        <taxon>Streptosporangiales</taxon>
        <taxon>Nocardiopsidaceae</taxon>
        <taxon>Nocardiopsis</taxon>
    </lineage>
</organism>
<evidence type="ECO:0000256" key="1">
    <source>
        <dbReference type="SAM" id="MobiDB-lite"/>
    </source>
</evidence>
<dbReference type="RefSeq" id="WP_184395131.1">
    <property type="nucleotide sequence ID" value="NZ_BAAAJD010000208.1"/>
</dbReference>
<dbReference type="AlphaFoldDB" id="A0A7W8QQ10"/>
<comment type="caution">
    <text evidence="3">The sequence shown here is derived from an EMBL/GenBank/DDBJ whole genome shotgun (WGS) entry which is preliminary data.</text>
</comment>
<evidence type="ECO:0000259" key="2">
    <source>
        <dbReference type="Pfam" id="PF01636"/>
    </source>
</evidence>
<feature type="region of interest" description="Disordered" evidence="1">
    <location>
        <begin position="26"/>
        <end position="49"/>
    </location>
</feature>
<keyword evidence="4" id="KW-1185">Reference proteome</keyword>
<gene>
    <name evidence="3" type="ORF">HDA36_004566</name>
</gene>
<name>A0A7W8QQ10_9ACTN</name>